<organism evidence="2 3">
    <name type="scientific">Megasphaera vaginalis</name>
    <name type="common">ex Srinivasan et al. 2021</name>
    <dbReference type="NCBI Taxonomy" id="1111454"/>
    <lineage>
        <taxon>Bacteria</taxon>
        <taxon>Bacillati</taxon>
        <taxon>Bacillota</taxon>
        <taxon>Negativicutes</taxon>
        <taxon>Veillonellales</taxon>
        <taxon>Veillonellaceae</taxon>
        <taxon>Megasphaera</taxon>
    </lineage>
</organism>
<feature type="domain" description="Ribosomal protein eL8/eL30/eS12/Gadd45" evidence="1">
    <location>
        <begin position="6"/>
        <end position="93"/>
    </location>
</feature>
<dbReference type="Gene3D" id="3.30.1330.30">
    <property type="match status" value="1"/>
</dbReference>
<gene>
    <name evidence="2" type="ORF">HMPREF1250_1670</name>
</gene>
<dbReference type="EMBL" id="AWXA01000053">
    <property type="protein sequence ID" value="ERT57109.1"/>
    <property type="molecule type" value="Genomic_DNA"/>
</dbReference>
<dbReference type="GO" id="GO:0005840">
    <property type="term" value="C:ribosome"/>
    <property type="evidence" value="ECO:0007669"/>
    <property type="project" value="UniProtKB-KW"/>
</dbReference>
<name>U7UDZ9_9FIRM</name>
<dbReference type="Proteomes" id="UP000017090">
    <property type="component" value="Unassembled WGS sequence"/>
</dbReference>
<proteinExistence type="predicted"/>
<dbReference type="InterPro" id="IPR029064">
    <property type="entry name" value="Ribosomal_eL30-like_sf"/>
</dbReference>
<dbReference type="RefSeq" id="WP_023054416.1">
    <property type="nucleotide sequence ID" value="NZ_AWXA01000053.1"/>
</dbReference>
<dbReference type="Pfam" id="PF01248">
    <property type="entry name" value="Ribosomal_L7Ae"/>
    <property type="match status" value="1"/>
</dbReference>
<evidence type="ECO:0000313" key="3">
    <source>
        <dbReference type="Proteomes" id="UP000017090"/>
    </source>
</evidence>
<dbReference type="SUPFAM" id="SSF55315">
    <property type="entry name" value="L30e-like"/>
    <property type="match status" value="1"/>
</dbReference>
<keyword evidence="3" id="KW-1185">Reference proteome</keyword>
<comment type="caution">
    <text evidence="2">The sequence shown here is derived from an EMBL/GenBank/DDBJ whole genome shotgun (WGS) entry which is preliminary data.</text>
</comment>
<dbReference type="STRING" id="1111454.HMPREF1250_1670"/>
<dbReference type="PATRIC" id="fig|1111454.3.peg.1960"/>
<keyword evidence="2" id="KW-0687">Ribonucleoprotein</keyword>
<evidence type="ECO:0000313" key="2">
    <source>
        <dbReference type="EMBL" id="ERT57109.1"/>
    </source>
</evidence>
<protein>
    <submittedName>
        <fullName evidence="2">Ribosomal protein L7Ae</fullName>
    </submittedName>
</protein>
<accession>U7UDZ9</accession>
<sequence>MKDGSVLSLLGLAQRAGKTVSGAFAVDKYLKKKTVPLAFLASDGSSETAGNYRRLAEQKRIPLLEIYTKEELGNALGKEQSVVVLITDKGFAKAIEDVLRTN</sequence>
<evidence type="ECO:0000259" key="1">
    <source>
        <dbReference type="Pfam" id="PF01248"/>
    </source>
</evidence>
<keyword evidence="2" id="KW-0689">Ribosomal protein</keyword>
<reference evidence="2 3" key="1">
    <citation type="submission" date="2013-09" db="EMBL/GenBank/DDBJ databases">
        <authorList>
            <person name="Durkin A.S."/>
            <person name="Haft D.R."/>
            <person name="McCorrison J."/>
            <person name="Torralba M."/>
            <person name="Gillis M."/>
            <person name="Haft D.H."/>
            <person name="Methe B."/>
            <person name="Sutton G."/>
            <person name="Nelson K.E."/>
        </authorList>
    </citation>
    <scope>NUCLEOTIDE SEQUENCE [LARGE SCALE GENOMIC DNA]</scope>
    <source>
        <strain evidence="2 3">BV3C16-1</strain>
    </source>
</reference>
<dbReference type="AlphaFoldDB" id="U7UDZ9"/>
<dbReference type="OrthoDB" id="9794863at2"/>
<dbReference type="InterPro" id="IPR004038">
    <property type="entry name" value="Ribosomal_eL8/eL30/eS12/Gad45"/>
</dbReference>
<dbReference type="eggNOG" id="COG1358">
    <property type="taxonomic scope" value="Bacteria"/>
</dbReference>